<keyword evidence="5" id="KW-0479">Metal-binding</keyword>
<evidence type="ECO:0000256" key="5">
    <source>
        <dbReference type="RuleBase" id="RU361279"/>
    </source>
</evidence>
<evidence type="ECO:0000313" key="6">
    <source>
        <dbReference type="EMBL" id="WAI18790.1"/>
    </source>
</evidence>
<keyword evidence="2 4" id="KW-0547">Nucleotide-binding</keyword>
<dbReference type="EMBL" id="CP113406">
    <property type="protein sequence ID" value="WAI18790.1"/>
    <property type="molecule type" value="Genomic_DNA"/>
</dbReference>
<dbReference type="Pfam" id="PF01812">
    <property type="entry name" value="5-FTHF_cyc-lig"/>
    <property type="match status" value="1"/>
</dbReference>
<keyword evidence="5" id="KW-0460">Magnesium</keyword>
<dbReference type="GO" id="GO:0005524">
    <property type="term" value="F:ATP binding"/>
    <property type="evidence" value="ECO:0007669"/>
    <property type="project" value="UniProtKB-KW"/>
</dbReference>
<protein>
    <recommendedName>
        <fullName evidence="5">5-formyltetrahydrofolate cyclo-ligase</fullName>
        <ecNumber evidence="5">6.3.3.2</ecNumber>
    </recommendedName>
</protein>
<evidence type="ECO:0000313" key="7">
    <source>
        <dbReference type="Proteomes" id="UP001163440"/>
    </source>
</evidence>
<comment type="cofactor">
    <cofactor evidence="5">
        <name>Mg(2+)</name>
        <dbReference type="ChEBI" id="CHEBI:18420"/>
    </cofactor>
</comment>
<accession>A0AAJ5PTV1</accession>
<dbReference type="SUPFAM" id="SSF100950">
    <property type="entry name" value="NagB/RpiA/CoA transferase-like"/>
    <property type="match status" value="1"/>
</dbReference>
<dbReference type="RefSeq" id="WP_158365794.1">
    <property type="nucleotide sequence ID" value="NZ_CP034882.1"/>
</dbReference>
<dbReference type="GO" id="GO:0009396">
    <property type="term" value="P:folic acid-containing compound biosynthetic process"/>
    <property type="evidence" value="ECO:0007669"/>
    <property type="project" value="TreeGrafter"/>
</dbReference>
<name>A0AAJ5PTV1_9GAMM</name>
<dbReference type="PANTHER" id="PTHR23407">
    <property type="entry name" value="ATPASE INHIBITOR/5-FORMYLTETRAHYDROFOLATE CYCLO-LIGASE"/>
    <property type="match status" value="1"/>
</dbReference>
<reference evidence="6" key="1">
    <citation type="submission" date="2022-11" db="EMBL/GenBank/DDBJ databases">
        <title>The whole genome sequencing of pests is an important tool to study the evolution of the plant-insect interaction and insecticide resistance.</title>
        <authorList>
            <person name="Kananovich Y."/>
        </authorList>
    </citation>
    <scope>NUCLEOTIDE SEQUENCE</scope>
    <source>
        <strain evidence="6">BSU_Bre_2018</strain>
    </source>
</reference>
<sequence length="196" mass="23071">MLSKIFKHRDSIRTYIKIARKSLSITEQYDASVKISKIAYNCKFIYNSRNIALFLPFEGEINTYPLILKLWLNKKNVFVPVIFSFKNKKMLFVRLTSNSILYYNKYNILEPIFNIQDIISIYNLDTIIVPLVAFDKKGVRLGMGGGFYDVFLKNWYKKNFFPVGLSYNFQLVSNIPKQHWDVSLPLVLTPNKIWVF</sequence>
<feature type="binding site" evidence="4">
    <location>
        <begin position="140"/>
        <end position="148"/>
    </location>
    <ligand>
        <name>ATP</name>
        <dbReference type="ChEBI" id="CHEBI:30616"/>
    </ligand>
</feature>
<keyword evidence="6" id="KW-0436">Ligase</keyword>
<dbReference type="Gene3D" id="3.40.50.10420">
    <property type="entry name" value="NagB/RpiA/CoA transferase-like"/>
    <property type="match status" value="1"/>
</dbReference>
<comment type="similarity">
    <text evidence="1 5">Belongs to the 5-formyltetrahydrofolate cyclo-ligase family.</text>
</comment>
<dbReference type="InterPro" id="IPR002698">
    <property type="entry name" value="FTHF_cligase"/>
</dbReference>
<gene>
    <name evidence="6" type="ORF">OW720_02110</name>
</gene>
<feature type="binding site" evidence="4">
    <location>
        <position position="55"/>
    </location>
    <ligand>
        <name>substrate</name>
    </ligand>
</feature>
<dbReference type="GO" id="GO:0030272">
    <property type="term" value="F:5-formyltetrahydrofolate cyclo-ligase activity"/>
    <property type="evidence" value="ECO:0007669"/>
    <property type="project" value="UniProtKB-EC"/>
</dbReference>
<proteinExistence type="inferred from homology"/>
<evidence type="ECO:0000256" key="1">
    <source>
        <dbReference type="ARBA" id="ARBA00010638"/>
    </source>
</evidence>
<evidence type="ECO:0000256" key="2">
    <source>
        <dbReference type="ARBA" id="ARBA00022741"/>
    </source>
</evidence>
<comment type="catalytic activity">
    <reaction evidence="5">
        <text>(6S)-5-formyl-5,6,7,8-tetrahydrofolate + ATP = (6R)-5,10-methenyltetrahydrofolate + ADP + phosphate</text>
        <dbReference type="Rhea" id="RHEA:10488"/>
        <dbReference type="ChEBI" id="CHEBI:30616"/>
        <dbReference type="ChEBI" id="CHEBI:43474"/>
        <dbReference type="ChEBI" id="CHEBI:57455"/>
        <dbReference type="ChEBI" id="CHEBI:57457"/>
        <dbReference type="ChEBI" id="CHEBI:456216"/>
        <dbReference type="EC" id="6.3.3.2"/>
    </reaction>
</comment>
<dbReference type="InterPro" id="IPR024185">
    <property type="entry name" value="FTHF_cligase-like_sf"/>
</dbReference>
<dbReference type="Proteomes" id="UP001163440">
    <property type="component" value="Chromosome"/>
</dbReference>
<dbReference type="AlphaFoldDB" id="A0AAJ5PTV1"/>
<evidence type="ECO:0000256" key="3">
    <source>
        <dbReference type="ARBA" id="ARBA00022840"/>
    </source>
</evidence>
<evidence type="ECO:0000256" key="4">
    <source>
        <dbReference type="PIRSR" id="PIRSR006806-1"/>
    </source>
</evidence>
<organism evidence="6 7">
    <name type="scientific">Buchnera aphidicola</name>
    <name type="common">Brevicoryne brassicae</name>
    <dbReference type="NCBI Taxonomy" id="911343"/>
    <lineage>
        <taxon>Bacteria</taxon>
        <taxon>Pseudomonadati</taxon>
        <taxon>Pseudomonadota</taxon>
        <taxon>Gammaproteobacteria</taxon>
        <taxon>Enterobacterales</taxon>
        <taxon>Erwiniaceae</taxon>
        <taxon>Buchnera</taxon>
    </lineage>
</organism>
<dbReference type="EC" id="6.3.3.2" evidence="5"/>
<dbReference type="GO" id="GO:0046872">
    <property type="term" value="F:metal ion binding"/>
    <property type="evidence" value="ECO:0007669"/>
    <property type="project" value="UniProtKB-KW"/>
</dbReference>
<feature type="binding site" evidence="4">
    <location>
        <position position="60"/>
    </location>
    <ligand>
        <name>substrate</name>
    </ligand>
</feature>
<keyword evidence="3 4" id="KW-0067">ATP-binding</keyword>
<dbReference type="NCBIfam" id="TIGR02727">
    <property type="entry name" value="MTHFS_bact"/>
    <property type="match status" value="1"/>
</dbReference>
<dbReference type="GO" id="GO:0035999">
    <property type="term" value="P:tetrahydrofolate interconversion"/>
    <property type="evidence" value="ECO:0007669"/>
    <property type="project" value="TreeGrafter"/>
</dbReference>
<dbReference type="PIRSF" id="PIRSF006806">
    <property type="entry name" value="FTHF_cligase"/>
    <property type="match status" value="1"/>
</dbReference>
<dbReference type="InterPro" id="IPR037171">
    <property type="entry name" value="NagB/RpiA_transferase-like"/>
</dbReference>
<dbReference type="PANTHER" id="PTHR23407:SF1">
    <property type="entry name" value="5-FORMYLTETRAHYDROFOLATE CYCLO-LIGASE"/>
    <property type="match status" value="1"/>
</dbReference>